<dbReference type="Proteomes" id="UP001501116">
    <property type="component" value="Unassembled WGS sequence"/>
</dbReference>
<evidence type="ECO:0000313" key="1">
    <source>
        <dbReference type="EMBL" id="GAA1945229.1"/>
    </source>
</evidence>
<protein>
    <submittedName>
        <fullName evidence="1">Uncharacterized protein</fullName>
    </submittedName>
</protein>
<organism evidence="1 2">
    <name type="scientific">Amycolatopsis minnesotensis</name>
    <dbReference type="NCBI Taxonomy" id="337894"/>
    <lineage>
        <taxon>Bacteria</taxon>
        <taxon>Bacillati</taxon>
        <taxon>Actinomycetota</taxon>
        <taxon>Actinomycetes</taxon>
        <taxon>Pseudonocardiales</taxon>
        <taxon>Pseudonocardiaceae</taxon>
        <taxon>Amycolatopsis</taxon>
    </lineage>
</organism>
<evidence type="ECO:0000313" key="2">
    <source>
        <dbReference type="Proteomes" id="UP001501116"/>
    </source>
</evidence>
<accession>A0ABN2Q8G5</accession>
<name>A0ABN2Q8G5_9PSEU</name>
<keyword evidence="2" id="KW-1185">Reference proteome</keyword>
<comment type="caution">
    <text evidence="1">The sequence shown here is derived from an EMBL/GenBank/DDBJ whole genome shotgun (WGS) entry which is preliminary data.</text>
</comment>
<dbReference type="EMBL" id="BAAANN010000003">
    <property type="protein sequence ID" value="GAA1945229.1"/>
    <property type="molecule type" value="Genomic_DNA"/>
</dbReference>
<gene>
    <name evidence="1" type="ORF">GCM10009754_11360</name>
</gene>
<dbReference type="RefSeq" id="WP_344414145.1">
    <property type="nucleotide sequence ID" value="NZ_BAAANN010000003.1"/>
</dbReference>
<reference evidence="1 2" key="1">
    <citation type="journal article" date="2019" name="Int. J. Syst. Evol. Microbiol.">
        <title>The Global Catalogue of Microorganisms (GCM) 10K type strain sequencing project: providing services to taxonomists for standard genome sequencing and annotation.</title>
        <authorList>
            <consortium name="The Broad Institute Genomics Platform"/>
            <consortium name="The Broad Institute Genome Sequencing Center for Infectious Disease"/>
            <person name="Wu L."/>
            <person name="Ma J."/>
        </authorList>
    </citation>
    <scope>NUCLEOTIDE SEQUENCE [LARGE SCALE GENOMIC DNA]</scope>
    <source>
        <strain evidence="1 2">JCM 14545</strain>
    </source>
</reference>
<sequence>MTEPIPLFPAPTVDPAVFAEVQHDRFRDHNMRIGLSAAVHASADRPWINGLTLLAPACHQGWSGLGSGELTPTRHEVTCLKCRRIRGFGKDDGSQYVLFALPPAGTG</sequence>
<proteinExistence type="predicted"/>